<dbReference type="OrthoDB" id="5380004at2759"/>
<dbReference type="Proteomes" id="UP000027265">
    <property type="component" value="Unassembled WGS sequence"/>
</dbReference>
<protein>
    <submittedName>
        <fullName evidence="2">Uncharacterized protein</fullName>
    </submittedName>
</protein>
<accession>A0A067PP52</accession>
<reference evidence="3" key="1">
    <citation type="journal article" date="2014" name="Proc. Natl. Acad. Sci. U.S.A.">
        <title>Extensive sampling of basidiomycete genomes demonstrates inadequacy of the white-rot/brown-rot paradigm for wood decay fungi.</title>
        <authorList>
            <person name="Riley R."/>
            <person name="Salamov A.A."/>
            <person name="Brown D.W."/>
            <person name="Nagy L.G."/>
            <person name="Floudas D."/>
            <person name="Held B.W."/>
            <person name="Levasseur A."/>
            <person name="Lombard V."/>
            <person name="Morin E."/>
            <person name="Otillar R."/>
            <person name="Lindquist E.A."/>
            <person name="Sun H."/>
            <person name="LaButti K.M."/>
            <person name="Schmutz J."/>
            <person name="Jabbour D."/>
            <person name="Luo H."/>
            <person name="Baker S.E."/>
            <person name="Pisabarro A.G."/>
            <person name="Walton J.D."/>
            <person name="Blanchette R.A."/>
            <person name="Henrissat B."/>
            <person name="Martin F."/>
            <person name="Cullen D."/>
            <person name="Hibbett D.S."/>
            <person name="Grigoriev I.V."/>
        </authorList>
    </citation>
    <scope>NUCLEOTIDE SEQUENCE [LARGE SCALE GENOMIC DNA]</scope>
    <source>
        <strain evidence="3">MUCL 33604</strain>
    </source>
</reference>
<evidence type="ECO:0000313" key="2">
    <source>
        <dbReference type="EMBL" id="KDQ56578.1"/>
    </source>
</evidence>
<sequence length="107" mass="11347">MQFTTIAIALLAAATGALANVQCNIRAFSPTTDKAALHACLNGYRTDNWDGMDCGGLGWFKGSRAYNSPTNCYDACSSCISTAIDAGAIDIQCDDYEGAADCWMGYH</sequence>
<dbReference type="InParanoid" id="A0A067PP52"/>
<feature type="signal peptide" evidence="1">
    <location>
        <begin position="1"/>
        <end position="19"/>
    </location>
</feature>
<evidence type="ECO:0000313" key="3">
    <source>
        <dbReference type="Proteomes" id="UP000027265"/>
    </source>
</evidence>
<dbReference type="EMBL" id="KL197721">
    <property type="protein sequence ID" value="KDQ56578.1"/>
    <property type="molecule type" value="Genomic_DNA"/>
</dbReference>
<gene>
    <name evidence="2" type="ORF">JAAARDRAFT_36061</name>
</gene>
<dbReference type="AlphaFoldDB" id="A0A067PP52"/>
<proteinExistence type="predicted"/>
<organism evidence="2 3">
    <name type="scientific">Jaapia argillacea MUCL 33604</name>
    <dbReference type="NCBI Taxonomy" id="933084"/>
    <lineage>
        <taxon>Eukaryota</taxon>
        <taxon>Fungi</taxon>
        <taxon>Dikarya</taxon>
        <taxon>Basidiomycota</taxon>
        <taxon>Agaricomycotina</taxon>
        <taxon>Agaricomycetes</taxon>
        <taxon>Agaricomycetidae</taxon>
        <taxon>Jaapiales</taxon>
        <taxon>Jaapiaceae</taxon>
        <taxon>Jaapia</taxon>
    </lineage>
</organism>
<dbReference type="HOGENOM" id="CLU_154759_0_0_1"/>
<keyword evidence="3" id="KW-1185">Reference proteome</keyword>
<keyword evidence="1" id="KW-0732">Signal</keyword>
<name>A0A067PP52_9AGAM</name>
<evidence type="ECO:0000256" key="1">
    <source>
        <dbReference type="SAM" id="SignalP"/>
    </source>
</evidence>
<feature type="chain" id="PRO_5001646886" evidence="1">
    <location>
        <begin position="20"/>
        <end position="107"/>
    </location>
</feature>